<comment type="subcellular location">
    <subcellularLocation>
        <location evidence="1">Membrane</location>
        <topology evidence="1">Multi-pass membrane protein</topology>
    </subcellularLocation>
</comment>
<dbReference type="PANTHER" id="PTHR10859:SF114">
    <property type="entry name" value="DOLICHOL-PHOSPHATE MANNOSYLTRANSFERASE"/>
    <property type="match status" value="1"/>
</dbReference>
<evidence type="ECO:0000256" key="1">
    <source>
        <dbReference type="ARBA" id="ARBA00004141"/>
    </source>
</evidence>
<dbReference type="EMBL" id="FNTV01000001">
    <property type="protein sequence ID" value="SEE95873.1"/>
    <property type="molecule type" value="Genomic_DNA"/>
</dbReference>
<keyword evidence="4 5" id="KW-0472">Membrane</keyword>
<dbReference type="PANTHER" id="PTHR10859">
    <property type="entry name" value="GLYCOSYL TRANSFERASE"/>
    <property type="match status" value="1"/>
</dbReference>
<dbReference type="GO" id="GO:0016020">
    <property type="term" value="C:membrane"/>
    <property type="evidence" value="ECO:0007669"/>
    <property type="project" value="UniProtKB-SubCell"/>
</dbReference>
<protein>
    <submittedName>
        <fullName evidence="8">Glycosyltransferase involved in cell wall bisynthesis</fullName>
    </submittedName>
</protein>
<dbReference type="InterPro" id="IPR029044">
    <property type="entry name" value="Nucleotide-diphossugar_trans"/>
</dbReference>
<name>A0A1H5N2V9_9MICC</name>
<dbReference type="InterPro" id="IPR007267">
    <property type="entry name" value="GtrA_DPMS_TM"/>
</dbReference>
<evidence type="ECO:0000256" key="4">
    <source>
        <dbReference type="ARBA" id="ARBA00023136"/>
    </source>
</evidence>
<accession>A0A1H5N2V9</accession>
<dbReference type="RefSeq" id="WP_074712496.1">
    <property type="nucleotide sequence ID" value="NZ_FNTV01000001.1"/>
</dbReference>
<evidence type="ECO:0000256" key="5">
    <source>
        <dbReference type="SAM" id="Phobius"/>
    </source>
</evidence>
<keyword evidence="8" id="KW-0808">Transferase</keyword>
<evidence type="ECO:0000256" key="3">
    <source>
        <dbReference type="ARBA" id="ARBA00022989"/>
    </source>
</evidence>
<evidence type="ECO:0000259" key="7">
    <source>
        <dbReference type="Pfam" id="PF04138"/>
    </source>
</evidence>
<dbReference type="Gene3D" id="3.90.550.10">
    <property type="entry name" value="Spore Coat Polysaccharide Biosynthesis Protein SpsA, Chain A"/>
    <property type="match status" value="1"/>
</dbReference>
<feature type="transmembrane region" description="Helical" evidence="5">
    <location>
        <begin position="311"/>
        <end position="329"/>
    </location>
</feature>
<gene>
    <name evidence="8" type="ORF">SAMN04489740_3334</name>
</gene>
<evidence type="ECO:0000313" key="8">
    <source>
        <dbReference type="EMBL" id="SEE95873.1"/>
    </source>
</evidence>
<evidence type="ECO:0000259" key="6">
    <source>
        <dbReference type="Pfam" id="PF00535"/>
    </source>
</evidence>
<proteinExistence type="predicted"/>
<keyword evidence="3 5" id="KW-1133">Transmembrane helix</keyword>
<dbReference type="SUPFAM" id="SSF53448">
    <property type="entry name" value="Nucleotide-diphospho-sugar transferases"/>
    <property type="match status" value="1"/>
</dbReference>
<dbReference type="InterPro" id="IPR001173">
    <property type="entry name" value="Glyco_trans_2-like"/>
</dbReference>
<organism evidence="8 9">
    <name type="scientific">Arthrobacter alpinus</name>
    <dbReference type="NCBI Taxonomy" id="656366"/>
    <lineage>
        <taxon>Bacteria</taxon>
        <taxon>Bacillati</taxon>
        <taxon>Actinomycetota</taxon>
        <taxon>Actinomycetes</taxon>
        <taxon>Micrococcales</taxon>
        <taxon>Micrococcaceae</taxon>
        <taxon>Arthrobacter</taxon>
    </lineage>
</organism>
<dbReference type="GO" id="GO:0006487">
    <property type="term" value="P:protein N-linked glycosylation"/>
    <property type="evidence" value="ECO:0007669"/>
    <property type="project" value="TreeGrafter"/>
</dbReference>
<evidence type="ECO:0000313" key="9">
    <source>
        <dbReference type="Proteomes" id="UP000182725"/>
    </source>
</evidence>
<feature type="transmembrane region" description="Helical" evidence="5">
    <location>
        <begin position="286"/>
        <end position="305"/>
    </location>
</feature>
<feature type="domain" description="GtrA/DPMS transmembrane" evidence="7">
    <location>
        <begin position="221"/>
        <end position="335"/>
    </location>
</feature>
<keyword evidence="2 5" id="KW-0812">Transmembrane</keyword>
<dbReference type="GO" id="GO:0000271">
    <property type="term" value="P:polysaccharide biosynthetic process"/>
    <property type="evidence" value="ECO:0007669"/>
    <property type="project" value="InterPro"/>
</dbReference>
<evidence type="ECO:0000256" key="2">
    <source>
        <dbReference type="ARBA" id="ARBA00022692"/>
    </source>
</evidence>
<dbReference type="Pfam" id="PF00535">
    <property type="entry name" value="Glycos_transf_2"/>
    <property type="match status" value="1"/>
</dbReference>
<feature type="transmembrane region" description="Helical" evidence="5">
    <location>
        <begin position="219"/>
        <end position="241"/>
    </location>
</feature>
<dbReference type="GO" id="GO:0016740">
    <property type="term" value="F:transferase activity"/>
    <property type="evidence" value="ECO:0007669"/>
    <property type="project" value="UniProtKB-KW"/>
</dbReference>
<dbReference type="AlphaFoldDB" id="A0A1H5N2V9"/>
<dbReference type="Pfam" id="PF04138">
    <property type="entry name" value="GtrA_DPMS_TM"/>
    <property type="match status" value="1"/>
</dbReference>
<dbReference type="Proteomes" id="UP000182725">
    <property type="component" value="Unassembled WGS sequence"/>
</dbReference>
<reference evidence="8 9" key="1">
    <citation type="submission" date="2016-10" db="EMBL/GenBank/DDBJ databases">
        <authorList>
            <person name="de Groot N.N."/>
        </authorList>
    </citation>
    <scope>NUCLEOTIDE SEQUENCE [LARGE SCALE GENOMIC DNA]</scope>
    <source>
        <strain evidence="8 9">DSM 22274</strain>
    </source>
</reference>
<dbReference type="CDD" id="cd04179">
    <property type="entry name" value="DPM_DPG-synthase_like"/>
    <property type="match status" value="1"/>
</dbReference>
<sequence>MIILIPSFEPDAKLPELIRELNASGTGATIVVVNDGSGPRFEAIYEQVKFLGARVIGYPNNHGKGQALKTGFSYIAANFPGHDVVCADSDGQHCVADILSVAGAVAPNNAIVLGERHFSGQVPLRSSFGNSATRFFFALATGTWLRDTQTGLRGYPAHLLPWLLSVRGNRYEYELNVLLEARSQGYTLESVSIATIYIAENESSHFRPLRDSLRIYAPLVKFSMSSFMGFLIDTVAFLILMAVTGSLWLSVLGARIISSGANFAVNRHLVFPEGRSVPLTRTAGRYFALVALLLAANYGLLISFTEAGLPAFPAKILTETILFLLSFAVQKRFLFRDRTTAAEKNSAPSMYSQAQLPASTDSAQLHAEI</sequence>
<feature type="domain" description="Glycosyltransferase 2-like" evidence="6">
    <location>
        <begin position="3"/>
        <end position="125"/>
    </location>
</feature>